<keyword evidence="4 6" id="KW-0371">Homeobox</keyword>
<keyword evidence="5 6" id="KW-0539">Nucleus</keyword>
<dbReference type="PRINTS" id="PR00024">
    <property type="entry name" value="HOMEOBOX"/>
</dbReference>
<dbReference type="Pfam" id="PF00046">
    <property type="entry name" value="Homeodomain"/>
    <property type="match status" value="1"/>
</dbReference>
<dbReference type="InterPro" id="IPR020479">
    <property type="entry name" value="HD_metazoa"/>
</dbReference>
<dbReference type="PROSITE" id="PS50071">
    <property type="entry name" value="HOMEOBOX_2"/>
    <property type="match status" value="1"/>
</dbReference>
<dbReference type="InterPro" id="IPR001356">
    <property type="entry name" value="HD"/>
</dbReference>
<feature type="DNA-binding region" description="Homeobox" evidence="6">
    <location>
        <begin position="190"/>
        <end position="249"/>
    </location>
</feature>
<feature type="domain" description="Homeobox" evidence="9">
    <location>
        <begin position="188"/>
        <end position="248"/>
    </location>
</feature>
<dbReference type="GO" id="GO:0005634">
    <property type="term" value="C:nucleus"/>
    <property type="evidence" value="ECO:0007669"/>
    <property type="project" value="UniProtKB-SubCell"/>
</dbReference>
<evidence type="ECO:0000259" key="9">
    <source>
        <dbReference type="PROSITE" id="PS50071"/>
    </source>
</evidence>
<keyword evidence="3 6" id="KW-0238">DNA-binding</keyword>
<dbReference type="GO" id="GO:0000978">
    <property type="term" value="F:RNA polymerase II cis-regulatory region sequence-specific DNA binding"/>
    <property type="evidence" value="ECO:0007669"/>
    <property type="project" value="TreeGrafter"/>
</dbReference>
<comment type="caution">
    <text evidence="10">The sequence shown here is derived from an EMBL/GenBank/DDBJ whole genome shotgun (WGS) entry which is preliminary data.</text>
</comment>
<feature type="region of interest" description="Disordered" evidence="8">
    <location>
        <begin position="242"/>
        <end position="333"/>
    </location>
</feature>
<dbReference type="OMA" id="PDYDPHP"/>
<evidence type="ECO:0000256" key="1">
    <source>
        <dbReference type="ARBA" id="ARBA00004123"/>
    </source>
</evidence>
<feature type="compositionally biased region" description="Low complexity" evidence="8">
    <location>
        <begin position="250"/>
        <end position="262"/>
    </location>
</feature>
<evidence type="ECO:0000313" key="11">
    <source>
        <dbReference type="Proteomes" id="UP000019149"/>
    </source>
</evidence>
<dbReference type="InterPro" id="IPR046333">
    <property type="entry name" value="HXA10/ABDB-like"/>
</dbReference>
<feature type="compositionally biased region" description="Polar residues" evidence="8">
    <location>
        <begin position="1"/>
        <end position="11"/>
    </location>
</feature>
<gene>
    <name evidence="10" type="ORF">EGR_01310</name>
</gene>
<feature type="region of interest" description="Disordered" evidence="8">
    <location>
        <begin position="87"/>
        <end position="172"/>
    </location>
</feature>
<evidence type="ECO:0000256" key="4">
    <source>
        <dbReference type="ARBA" id="ARBA00023155"/>
    </source>
</evidence>
<evidence type="ECO:0000256" key="7">
    <source>
        <dbReference type="RuleBase" id="RU000682"/>
    </source>
</evidence>
<name>W6UYH3_ECHGR</name>
<evidence type="ECO:0000256" key="8">
    <source>
        <dbReference type="SAM" id="MobiDB-lite"/>
    </source>
</evidence>
<dbReference type="EMBL" id="APAU02000005">
    <property type="protein sequence ID" value="EUB63687.1"/>
    <property type="molecule type" value="Genomic_DNA"/>
</dbReference>
<feature type="compositionally biased region" description="Polar residues" evidence="8">
    <location>
        <begin position="407"/>
        <end position="428"/>
    </location>
</feature>
<dbReference type="PROSITE" id="PS00027">
    <property type="entry name" value="HOMEOBOX_1"/>
    <property type="match status" value="1"/>
</dbReference>
<comment type="similarity">
    <text evidence="2">Belongs to the Abd-B homeobox family.</text>
</comment>
<feature type="compositionally biased region" description="Low complexity" evidence="8">
    <location>
        <begin position="288"/>
        <end position="302"/>
    </location>
</feature>
<dbReference type="CTD" id="36337025"/>
<dbReference type="GeneID" id="36337025"/>
<dbReference type="RefSeq" id="XP_024354883.1">
    <property type="nucleotide sequence ID" value="XM_024490559.1"/>
</dbReference>
<dbReference type="Gene3D" id="1.10.10.60">
    <property type="entry name" value="Homeodomain-like"/>
    <property type="match status" value="1"/>
</dbReference>
<evidence type="ECO:0000256" key="2">
    <source>
        <dbReference type="ARBA" id="ARBA00006317"/>
    </source>
</evidence>
<dbReference type="GO" id="GO:0000981">
    <property type="term" value="F:DNA-binding transcription factor activity, RNA polymerase II-specific"/>
    <property type="evidence" value="ECO:0007669"/>
    <property type="project" value="InterPro"/>
</dbReference>
<dbReference type="KEGG" id="egl:EGR_01310"/>
<organism evidence="10 11">
    <name type="scientific">Echinococcus granulosus</name>
    <name type="common">Hydatid tapeworm</name>
    <dbReference type="NCBI Taxonomy" id="6210"/>
    <lineage>
        <taxon>Eukaryota</taxon>
        <taxon>Metazoa</taxon>
        <taxon>Spiralia</taxon>
        <taxon>Lophotrochozoa</taxon>
        <taxon>Platyhelminthes</taxon>
        <taxon>Cestoda</taxon>
        <taxon>Eucestoda</taxon>
        <taxon>Cyclophyllidea</taxon>
        <taxon>Taeniidae</taxon>
        <taxon>Echinococcus</taxon>
        <taxon>Echinococcus granulosus group</taxon>
    </lineage>
</organism>
<evidence type="ECO:0000313" key="10">
    <source>
        <dbReference type="EMBL" id="EUB63687.1"/>
    </source>
</evidence>
<dbReference type="SMART" id="SM00389">
    <property type="entry name" value="HOX"/>
    <property type="match status" value="1"/>
</dbReference>
<dbReference type="CDD" id="cd00086">
    <property type="entry name" value="homeodomain"/>
    <property type="match status" value="1"/>
</dbReference>
<feature type="compositionally biased region" description="Pro residues" evidence="8">
    <location>
        <begin position="311"/>
        <end position="325"/>
    </location>
</feature>
<sequence length="534" mass="57646">MSQPPEDSVNNAERRQNGTILAPSTLWTPSVSQSEQNLTNHLHPYYEASEPIPPITIDYSGNQYPMPPPLISPPTSVEDYQRKKLSHPFSLPSHLPPLDPMRYLPPPPPLPPPTHGLSDCPSPRGFLNIPNPPDLNLGSLPYSQPLLPPQTARSNGNDHSDEGDCTVDGDSNSGVIVKSTGCRLVIDGKSRKKRKPYSRFQTMILENEFLGNAYITRQKRWEISCKLNLTERQVKVWFQNRRMKKKKIQSRASGSSTTGTTAENSKSPHAEDSDDESECADHSTHQVLPPRLSLESPLSPSEQPVSISYPHPVPPLLPPPLPPASQPKQDGFYLPSGYLPCPPPIPSTSSSTSFGALRDISAGYPSSTSELYSMPPNQFLASQNNWFNSEANASSENSSPSMAGLLGSTNDPGSCLSQLGSPPKQTNGLGRYATVVTNLLDNTADHARMGEYQTNSLSTYLSQAAYTQTTMAFYESGQTGGGEVNGGGGGSSYHHFQSGLSMMGGDGDAPSFDYDGYSSALAPPMQTGVRTSGV</sequence>
<dbReference type="PANTHER" id="PTHR45874:SF4">
    <property type="entry name" value="HOMEOBOX PROTEIN ABDOMINAL-B"/>
    <property type="match status" value="1"/>
</dbReference>
<evidence type="ECO:0000256" key="3">
    <source>
        <dbReference type="ARBA" id="ARBA00023125"/>
    </source>
</evidence>
<feature type="compositionally biased region" description="Polar residues" evidence="8">
    <location>
        <begin position="25"/>
        <end position="35"/>
    </location>
</feature>
<feature type="region of interest" description="Disordered" evidence="8">
    <location>
        <begin position="391"/>
        <end position="428"/>
    </location>
</feature>
<dbReference type="STRING" id="6210.W6UYH3"/>
<reference evidence="10 11" key="1">
    <citation type="journal article" date="2013" name="Nat. Genet.">
        <title>The genome of the hydatid tapeworm Echinococcus granulosus.</title>
        <authorList>
            <person name="Zheng H."/>
            <person name="Zhang W."/>
            <person name="Zhang L."/>
            <person name="Zhang Z."/>
            <person name="Li J."/>
            <person name="Lu G."/>
            <person name="Zhu Y."/>
            <person name="Wang Y."/>
            <person name="Huang Y."/>
            <person name="Liu J."/>
            <person name="Kang H."/>
            <person name="Chen J."/>
            <person name="Wang L."/>
            <person name="Chen A."/>
            <person name="Yu S."/>
            <person name="Gao Z."/>
            <person name="Jin L."/>
            <person name="Gu W."/>
            <person name="Wang Z."/>
            <person name="Zhao L."/>
            <person name="Shi B."/>
            <person name="Wen H."/>
            <person name="Lin R."/>
            <person name="Jones M.K."/>
            <person name="Brejova B."/>
            <person name="Vinar T."/>
            <person name="Zhao G."/>
            <person name="McManus D.P."/>
            <person name="Chen Z."/>
            <person name="Zhou Y."/>
            <person name="Wang S."/>
        </authorList>
    </citation>
    <scope>NUCLEOTIDE SEQUENCE [LARGE SCALE GENOMIC DNA]</scope>
</reference>
<dbReference type="InterPro" id="IPR009057">
    <property type="entry name" value="Homeodomain-like_sf"/>
</dbReference>
<protein>
    <submittedName>
        <fullName evidence="10">Homeobox protein abdominal-B</fullName>
    </submittedName>
</protein>
<dbReference type="PANTHER" id="PTHR45874">
    <property type="entry name" value="HOMEOBOX PROTEIN ABDOMINAL-B"/>
    <property type="match status" value="1"/>
</dbReference>
<feature type="compositionally biased region" description="Pro residues" evidence="8">
    <location>
        <begin position="94"/>
        <end position="114"/>
    </location>
</feature>
<evidence type="ECO:0000256" key="6">
    <source>
        <dbReference type="PROSITE-ProRule" id="PRU00108"/>
    </source>
</evidence>
<accession>W6UYH3</accession>
<comment type="subcellular location">
    <subcellularLocation>
        <location evidence="1 6 7">Nucleus</location>
    </subcellularLocation>
</comment>
<keyword evidence="11" id="KW-1185">Reference proteome</keyword>
<evidence type="ECO:0000256" key="5">
    <source>
        <dbReference type="ARBA" id="ARBA00023242"/>
    </source>
</evidence>
<dbReference type="Proteomes" id="UP000019149">
    <property type="component" value="Unassembled WGS sequence"/>
</dbReference>
<dbReference type="OrthoDB" id="6159439at2759"/>
<dbReference type="AlphaFoldDB" id="W6UYH3"/>
<feature type="region of interest" description="Disordered" evidence="8">
    <location>
        <begin position="1"/>
        <end position="35"/>
    </location>
</feature>
<dbReference type="InterPro" id="IPR017970">
    <property type="entry name" value="Homeobox_CS"/>
</dbReference>
<dbReference type="SUPFAM" id="SSF46689">
    <property type="entry name" value="Homeodomain-like"/>
    <property type="match status" value="1"/>
</dbReference>
<proteinExistence type="inferred from homology"/>